<keyword evidence="2" id="KW-0521">NADP</keyword>
<proteinExistence type="inferred from homology"/>
<dbReference type="InterPro" id="IPR036291">
    <property type="entry name" value="NAD(P)-bd_dom_sf"/>
</dbReference>
<keyword evidence="5" id="KW-1185">Reference proteome</keyword>
<gene>
    <name evidence="4" type="ORF">BO87DRAFT_384712</name>
</gene>
<evidence type="ECO:0000256" key="1">
    <source>
        <dbReference type="ARBA" id="ARBA00006484"/>
    </source>
</evidence>
<dbReference type="AlphaFoldDB" id="A0A318YPK1"/>
<evidence type="ECO:0000313" key="5">
    <source>
        <dbReference type="Proteomes" id="UP000247647"/>
    </source>
</evidence>
<dbReference type="OrthoDB" id="191139at2759"/>
<dbReference type="GO" id="GO:0016491">
    <property type="term" value="F:oxidoreductase activity"/>
    <property type="evidence" value="ECO:0007669"/>
    <property type="project" value="UniProtKB-KW"/>
</dbReference>
<evidence type="ECO:0008006" key="6">
    <source>
        <dbReference type="Google" id="ProtNLM"/>
    </source>
</evidence>
<dbReference type="Proteomes" id="UP000247647">
    <property type="component" value="Unassembled WGS sequence"/>
</dbReference>
<evidence type="ECO:0000313" key="4">
    <source>
        <dbReference type="EMBL" id="PYH36254.1"/>
    </source>
</evidence>
<comment type="similarity">
    <text evidence="1">Belongs to the short-chain dehydrogenases/reductases (SDR) family.</text>
</comment>
<sequence>MTVMKPLTSITGANRTGRYRLLIGARTQEKAEEAIKKLGNSSNNFAPVILDLNSDVSIKAAAAFIQARFGSLNILVNNGGVNQSSDPNATLRETYRAVFETTSLGWLFETALNMIKAVDAVRLQKENILSIVVCPGHCRTEFEGGNGVKSPEEGAQPIVRAATKGPPEELFGKVVEDEGYFVEFGW</sequence>
<accession>A0A318YPK1</accession>
<keyword evidence="3" id="KW-0560">Oxidoreductase</keyword>
<dbReference type="Gene3D" id="3.40.50.720">
    <property type="entry name" value="NAD(P)-binding Rossmann-like Domain"/>
    <property type="match status" value="2"/>
</dbReference>
<protein>
    <recommendedName>
        <fullName evidence="6">NAD(P)-binding protein</fullName>
    </recommendedName>
</protein>
<dbReference type="PANTHER" id="PTHR43963">
    <property type="entry name" value="CARBONYL REDUCTASE 1-RELATED"/>
    <property type="match status" value="1"/>
</dbReference>
<dbReference type="EMBL" id="KZ821453">
    <property type="protein sequence ID" value="PYH36254.1"/>
    <property type="molecule type" value="Genomic_DNA"/>
</dbReference>
<dbReference type="PANTHER" id="PTHR43963:SF6">
    <property type="entry name" value="CHAIN DEHYDROGENASE FAMILY PROTEIN, PUTATIVE (AFU_ORTHOLOGUE AFUA_3G15350)-RELATED"/>
    <property type="match status" value="1"/>
</dbReference>
<name>A0A318YPK1_ASPNB</name>
<dbReference type="Pfam" id="PF00106">
    <property type="entry name" value="adh_short"/>
    <property type="match status" value="1"/>
</dbReference>
<dbReference type="SUPFAM" id="SSF51735">
    <property type="entry name" value="NAD(P)-binding Rossmann-fold domains"/>
    <property type="match status" value="1"/>
</dbReference>
<evidence type="ECO:0000256" key="2">
    <source>
        <dbReference type="ARBA" id="ARBA00022857"/>
    </source>
</evidence>
<dbReference type="GeneID" id="37127151"/>
<organism evidence="4 5">
    <name type="scientific">Aspergillus neoniger (strain CBS 115656)</name>
    <dbReference type="NCBI Taxonomy" id="1448310"/>
    <lineage>
        <taxon>Eukaryota</taxon>
        <taxon>Fungi</taxon>
        <taxon>Dikarya</taxon>
        <taxon>Ascomycota</taxon>
        <taxon>Pezizomycotina</taxon>
        <taxon>Eurotiomycetes</taxon>
        <taxon>Eurotiomycetidae</taxon>
        <taxon>Eurotiales</taxon>
        <taxon>Aspergillaceae</taxon>
        <taxon>Aspergillus</taxon>
        <taxon>Aspergillus subgen. Circumdati</taxon>
    </lineage>
</organism>
<dbReference type="InterPro" id="IPR002347">
    <property type="entry name" value="SDR_fam"/>
</dbReference>
<dbReference type="RefSeq" id="XP_025481732.1">
    <property type="nucleotide sequence ID" value="XM_025624695.1"/>
</dbReference>
<evidence type="ECO:0000256" key="3">
    <source>
        <dbReference type="ARBA" id="ARBA00023002"/>
    </source>
</evidence>
<reference evidence="4" key="1">
    <citation type="submission" date="2016-12" db="EMBL/GenBank/DDBJ databases">
        <title>The genomes of Aspergillus section Nigri reveals drivers in fungal speciation.</title>
        <authorList>
            <consortium name="DOE Joint Genome Institute"/>
            <person name="Vesth T.C."/>
            <person name="Nybo J."/>
            <person name="Theobald S."/>
            <person name="Brandl J."/>
            <person name="Frisvad J.C."/>
            <person name="Nielsen K.F."/>
            <person name="Lyhne E.K."/>
            <person name="Kogle M.E."/>
            <person name="Kuo A."/>
            <person name="Riley R."/>
            <person name="Clum A."/>
            <person name="Nolan M."/>
            <person name="Lipzen A."/>
            <person name="Salamov A."/>
            <person name="Henrissat B."/>
            <person name="Wiebenga A."/>
            <person name="De Vries R.P."/>
            <person name="Grigoriev I.V."/>
            <person name="Mortensen U.H."/>
            <person name="Andersen M.R."/>
            <person name="Baker S.E."/>
        </authorList>
    </citation>
    <scope>NUCLEOTIDE SEQUENCE [LARGE SCALE GENOMIC DNA]</scope>
    <source>
        <strain evidence="4">CBS 115656</strain>
    </source>
</reference>